<feature type="domain" description="RNA polymerase sigma-70 region 2" evidence="6">
    <location>
        <begin position="14"/>
        <end position="70"/>
    </location>
</feature>
<comment type="similarity">
    <text evidence="1">Belongs to the sigma-70 factor family. ECF subfamily.</text>
</comment>
<keyword evidence="4" id="KW-0238">DNA-binding</keyword>
<dbReference type="CDD" id="cd06171">
    <property type="entry name" value="Sigma70_r4"/>
    <property type="match status" value="1"/>
</dbReference>
<accession>A0A7K0C193</accession>
<dbReference type="GO" id="GO:0006352">
    <property type="term" value="P:DNA-templated transcription initiation"/>
    <property type="evidence" value="ECO:0007669"/>
    <property type="project" value="InterPro"/>
</dbReference>
<keyword evidence="9" id="KW-1185">Reference proteome</keyword>
<dbReference type="Proteomes" id="UP000487268">
    <property type="component" value="Unassembled WGS sequence"/>
</dbReference>
<comment type="caution">
    <text evidence="8">The sequence shown here is derived from an EMBL/GenBank/DDBJ whole genome shotgun (WGS) entry which is preliminary data.</text>
</comment>
<dbReference type="PANTHER" id="PTHR43133">
    <property type="entry name" value="RNA POLYMERASE ECF-TYPE SIGMA FACTO"/>
    <property type="match status" value="1"/>
</dbReference>
<evidence type="ECO:0000313" key="9">
    <source>
        <dbReference type="Proteomes" id="UP000487268"/>
    </source>
</evidence>
<sequence>MAFNREHQVRFVMYVRLRGLSHEDAEDVVSETFLTLYRVRKRLFASDNPVAFAFKVLRDTFASHCRKSDRAPASATIDGDSIDAYHHAPDAIEPSLRMLDVTRAIDKLPERQAECARLSLIFDYETAEIARYLGISPSTVTSHLAIARSSLRSLLGDYREGGAEA</sequence>
<dbReference type="InterPro" id="IPR013324">
    <property type="entry name" value="RNA_pol_sigma_r3/r4-like"/>
</dbReference>
<dbReference type="EMBL" id="WEGH01000003">
    <property type="protein sequence ID" value="MQY07231.1"/>
    <property type="molecule type" value="Genomic_DNA"/>
</dbReference>
<keyword evidence="2" id="KW-0805">Transcription regulation</keyword>
<reference evidence="8 9" key="1">
    <citation type="submission" date="2019-10" db="EMBL/GenBank/DDBJ databases">
        <title>Actinomadura rubteroloni sp. nov. and Actinomadura macrotermitis sp. nov., isolated from the gut of fungus growing-termite Macrotermes natalensis.</title>
        <authorList>
            <person name="Benndorf R."/>
            <person name="Martin K."/>
            <person name="Kuefner M."/>
            <person name="De Beer W."/>
            <person name="Kaster A.-K."/>
            <person name="Vollmers J."/>
            <person name="Poulsen M."/>
            <person name="Beemelmanns C."/>
        </authorList>
    </citation>
    <scope>NUCLEOTIDE SEQUENCE [LARGE SCALE GENOMIC DNA]</scope>
    <source>
        <strain evidence="8 9">RB68</strain>
    </source>
</reference>
<evidence type="ECO:0000313" key="8">
    <source>
        <dbReference type="EMBL" id="MQY07231.1"/>
    </source>
</evidence>
<dbReference type="SUPFAM" id="SSF88946">
    <property type="entry name" value="Sigma2 domain of RNA polymerase sigma factors"/>
    <property type="match status" value="1"/>
</dbReference>
<dbReference type="Gene3D" id="1.10.10.10">
    <property type="entry name" value="Winged helix-like DNA-binding domain superfamily/Winged helix DNA-binding domain"/>
    <property type="match status" value="1"/>
</dbReference>
<evidence type="ECO:0000256" key="2">
    <source>
        <dbReference type="ARBA" id="ARBA00023015"/>
    </source>
</evidence>
<dbReference type="Pfam" id="PF08281">
    <property type="entry name" value="Sigma70_r4_2"/>
    <property type="match status" value="1"/>
</dbReference>
<dbReference type="InterPro" id="IPR013325">
    <property type="entry name" value="RNA_pol_sigma_r2"/>
</dbReference>
<dbReference type="GO" id="GO:0003677">
    <property type="term" value="F:DNA binding"/>
    <property type="evidence" value="ECO:0007669"/>
    <property type="project" value="UniProtKB-KW"/>
</dbReference>
<dbReference type="NCBIfam" id="TIGR02937">
    <property type="entry name" value="sigma70-ECF"/>
    <property type="match status" value="1"/>
</dbReference>
<keyword evidence="3" id="KW-0731">Sigma factor</keyword>
<keyword evidence="5" id="KW-0804">Transcription</keyword>
<dbReference type="InterPro" id="IPR013249">
    <property type="entry name" value="RNA_pol_sigma70_r4_t2"/>
</dbReference>
<dbReference type="OrthoDB" id="3655305at2"/>
<feature type="domain" description="RNA polymerase sigma factor 70 region 4 type 2" evidence="7">
    <location>
        <begin position="100"/>
        <end position="150"/>
    </location>
</feature>
<evidence type="ECO:0000256" key="3">
    <source>
        <dbReference type="ARBA" id="ARBA00023082"/>
    </source>
</evidence>
<dbReference type="InterPro" id="IPR007627">
    <property type="entry name" value="RNA_pol_sigma70_r2"/>
</dbReference>
<evidence type="ECO:0000256" key="5">
    <source>
        <dbReference type="ARBA" id="ARBA00023163"/>
    </source>
</evidence>
<name>A0A7K0C193_9ACTN</name>
<evidence type="ECO:0000259" key="6">
    <source>
        <dbReference type="Pfam" id="PF04542"/>
    </source>
</evidence>
<dbReference type="InterPro" id="IPR014284">
    <property type="entry name" value="RNA_pol_sigma-70_dom"/>
</dbReference>
<dbReference type="InterPro" id="IPR039425">
    <property type="entry name" value="RNA_pol_sigma-70-like"/>
</dbReference>
<organism evidence="8 9">
    <name type="scientific">Actinomadura macrotermitis</name>
    <dbReference type="NCBI Taxonomy" id="2585200"/>
    <lineage>
        <taxon>Bacteria</taxon>
        <taxon>Bacillati</taxon>
        <taxon>Actinomycetota</taxon>
        <taxon>Actinomycetes</taxon>
        <taxon>Streptosporangiales</taxon>
        <taxon>Thermomonosporaceae</taxon>
        <taxon>Actinomadura</taxon>
    </lineage>
</organism>
<dbReference type="SUPFAM" id="SSF88659">
    <property type="entry name" value="Sigma3 and sigma4 domains of RNA polymerase sigma factors"/>
    <property type="match status" value="1"/>
</dbReference>
<evidence type="ECO:0000259" key="7">
    <source>
        <dbReference type="Pfam" id="PF08281"/>
    </source>
</evidence>
<evidence type="ECO:0000256" key="1">
    <source>
        <dbReference type="ARBA" id="ARBA00010641"/>
    </source>
</evidence>
<dbReference type="GO" id="GO:0016987">
    <property type="term" value="F:sigma factor activity"/>
    <property type="evidence" value="ECO:0007669"/>
    <property type="project" value="UniProtKB-KW"/>
</dbReference>
<dbReference type="Gene3D" id="1.10.1740.10">
    <property type="match status" value="1"/>
</dbReference>
<dbReference type="AlphaFoldDB" id="A0A7K0C193"/>
<protein>
    <submittedName>
        <fullName evidence="8">Uncharacterized protein</fullName>
    </submittedName>
</protein>
<dbReference type="RefSeq" id="WP_153536915.1">
    <property type="nucleotide sequence ID" value="NZ_WEGH01000003.1"/>
</dbReference>
<dbReference type="Pfam" id="PF04542">
    <property type="entry name" value="Sigma70_r2"/>
    <property type="match status" value="1"/>
</dbReference>
<evidence type="ECO:0000256" key="4">
    <source>
        <dbReference type="ARBA" id="ARBA00023125"/>
    </source>
</evidence>
<gene>
    <name evidence="8" type="ORF">ACRB68_53310</name>
</gene>
<proteinExistence type="inferred from homology"/>
<dbReference type="PANTHER" id="PTHR43133:SF8">
    <property type="entry name" value="RNA POLYMERASE SIGMA FACTOR HI_1459-RELATED"/>
    <property type="match status" value="1"/>
</dbReference>
<dbReference type="InterPro" id="IPR036388">
    <property type="entry name" value="WH-like_DNA-bd_sf"/>
</dbReference>